<protein>
    <submittedName>
        <fullName evidence="1">Uncharacterized protein</fullName>
    </submittedName>
</protein>
<gene>
    <name evidence="1" type="ORF">RRG08_034303</name>
</gene>
<dbReference type="AlphaFoldDB" id="A0AAE1AHE8"/>
<keyword evidence="2" id="KW-1185">Reference proteome</keyword>
<organism evidence="1 2">
    <name type="scientific">Elysia crispata</name>
    <name type="common">lettuce slug</name>
    <dbReference type="NCBI Taxonomy" id="231223"/>
    <lineage>
        <taxon>Eukaryota</taxon>
        <taxon>Metazoa</taxon>
        <taxon>Spiralia</taxon>
        <taxon>Lophotrochozoa</taxon>
        <taxon>Mollusca</taxon>
        <taxon>Gastropoda</taxon>
        <taxon>Heterobranchia</taxon>
        <taxon>Euthyneura</taxon>
        <taxon>Panpulmonata</taxon>
        <taxon>Sacoglossa</taxon>
        <taxon>Placobranchoidea</taxon>
        <taxon>Plakobranchidae</taxon>
        <taxon>Elysia</taxon>
    </lineage>
</organism>
<sequence>MLSDISRWGLDYLTPLKYSDKPLQSIPSFPSCVTRGFEKTKPMAARDNKLHEAGRCDGRIFLTDTCREAN</sequence>
<name>A0AAE1AHE8_9GAST</name>
<dbReference type="EMBL" id="JAWDGP010001849">
    <property type="protein sequence ID" value="KAK3787600.1"/>
    <property type="molecule type" value="Genomic_DNA"/>
</dbReference>
<accession>A0AAE1AHE8</accession>
<evidence type="ECO:0000313" key="1">
    <source>
        <dbReference type="EMBL" id="KAK3787600.1"/>
    </source>
</evidence>
<reference evidence="1" key="1">
    <citation type="journal article" date="2023" name="G3 (Bethesda)">
        <title>A reference genome for the long-term kleptoplast-retaining sea slug Elysia crispata morphotype clarki.</title>
        <authorList>
            <person name="Eastman K.E."/>
            <person name="Pendleton A.L."/>
            <person name="Shaikh M.A."/>
            <person name="Suttiyut T."/>
            <person name="Ogas R."/>
            <person name="Tomko P."/>
            <person name="Gavelis G."/>
            <person name="Widhalm J.R."/>
            <person name="Wisecaver J.H."/>
        </authorList>
    </citation>
    <scope>NUCLEOTIDE SEQUENCE</scope>
    <source>
        <strain evidence="1">ECLA1</strain>
    </source>
</reference>
<proteinExistence type="predicted"/>
<evidence type="ECO:0000313" key="2">
    <source>
        <dbReference type="Proteomes" id="UP001283361"/>
    </source>
</evidence>
<comment type="caution">
    <text evidence="1">The sequence shown here is derived from an EMBL/GenBank/DDBJ whole genome shotgun (WGS) entry which is preliminary data.</text>
</comment>
<dbReference type="Proteomes" id="UP001283361">
    <property type="component" value="Unassembled WGS sequence"/>
</dbReference>